<gene>
    <name evidence="1" type="ORF">CIG75_05195</name>
</gene>
<evidence type="ECO:0000313" key="2">
    <source>
        <dbReference type="Proteomes" id="UP000214688"/>
    </source>
</evidence>
<dbReference type="OrthoDB" id="2662123at2"/>
<dbReference type="EMBL" id="CP022657">
    <property type="protein sequence ID" value="ASS74443.1"/>
    <property type="molecule type" value="Genomic_DNA"/>
</dbReference>
<proteinExistence type="predicted"/>
<dbReference type="KEGG" id="tab:CIG75_05195"/>
<reference evidence="1 2" key="1">
    <citation type="journal article" date="2015" name="Int. J. Syst. Evol. Microbiol.">
        <title>Tumebacillus algifaecis sp. nov., isolated from decomposing algal scum.</title>
        <authorList>
            <person name="Wu Y.F."/>
            <person name="Zhang B."/>
            <person name="Xing P."/>
            <person name="Wu Q.L."/>
            <person name="Liu S.J."/>
        </authorList>
    </citation>
    <scope>NUCLEOTIDE SEQUENCE [LARGE SCALE GENOMIC DNA]</scope>
    <source>
        <strain evidence="1 2">THMBR28</strain>
    </source>
</reference>
<dbReference type="Proteomes" id="UP000214688">
    <property type="component" value="Chromosome"/>
</dbReference>
<name>A0A223CZ85_9BACL</name>
<dbReference type="RefSeq" id="WP_094235695.1">
    <property type="nucleotide sequence ID" value="NZ_CP022657.1"/>
</dbReference>
<protein>
    <submittedName>
        <fullName evidence="1">YvrJ family protein</fullName>
    </submittedName>
</protein>
<keyword evidence="2" id="KW-1185">Reference proteome</keyword>
<accession>A0A223CZ85</accession>
<dbReference type="AlphaFoldDB" id="A0A223CZ85"/>
<sequence length="45" mass="5209">MDWVELVTNYGFPIVVSLFLLTKTQQKLEEVTTLLARIDKTLGKR</sequence>
<organism evidence="1 2">
    <name type="scientific">Tumebacillus algifaecis</name>
    <dbReference type="NCBI Taxonomy" id="1214604"/>
    <lineage>
        <taxon>Bacteria</taxon>
        <taxon>Bacillati</taxon>
        <taxon>Bacillota</taxon>
        <taxon>Bacilli</taxon>
        <taxon>Bacillales</taxon>
        <taxon>Alicyclobacillaceae</taxon>
        <taxon>Tumebacillus</taxon>
    </lineage>
</organism>
<dbReference type="InterPro" id="IPR024419">
    <property type="entry name" value="YvrJ"/>
</dbReference>
<evidence type="ECO:0000313" key="1">
    <source>
        <dbReference type="EMBL" id="ASS74443.1"/>
    </source>
</evidence>
<dbReference type="Pfam" id="PF12841">
    <property type="entry name" value="YvrJ"/>
    <property type="match status" value="1"/>
</dbReference>